<feature type="region of interest" description="Disordered" evidence="1">
    <location>
        <begin position="187"/>
        <end position="216"/>
    </location>
</feature>
<keyword evidence="3" id="KW-1185">Reference proteome</keyword>
<dbReference type="EMBL" id="JAHBBD010000007">
    <property type="protein sequence ID" value="MBW3082624.1"/>
    <property type="molecule type" value="Genomic_DNA"/>
</dbReference>
<accession>A0ABS6W805</accession>
<evidence type="ECO:0000313" key="3">
    <source>
        <dbReference type="Proteomes" id="UP000812844"/>
    </source>
</evidence>
<proteinExistence type="predicted"/>
<sequence>MTTAYADSPQPVAAPDADSARAREVWTAIKRRVKAEYRRVFASDDEGDEPWMMQYAVRNGADAATIRVVYEPDVHSVQIRVIYPFEIPADTLPFAQAYVCAQAYDARFVAPRLADDGEIICGCVVPFRPQDEFPLELFCELLRMAAHVGLRHYGRLRAYAEGELGDDEVARFLEWLPQARALLERRANGQQEGGRHTAGRHTDSQHIASQHMAEWD</sequence>
<gene>
    <name evidence="2" type="ORF">KIH73_04395</name>
</gene>
<reference evidence="2 3" key="1">
    <citation type="submission" date="2021-05" db="EMBL/GenBank/DDBJ databases">
        <title>Phylogenetic classification of ten novel species belonging to the genus Bifidobacterium comprising B. colchicus sp. nov., B. abeli sp. nov., B. bicoloris sp. nov., B. guerezis sp. nov., B. rosaliae sp. nov., B. santillanensis sp. nov., B. argentati sp. nov., B. amazzoni sp. nov., B. pluviali sp. nov., and B. pinnaculum sp. nov.</title>
        <authorList>
            <person name="Lugli G.A."/>
            <person name="Ruiz Garcia L."/>
            <person name="Margolles A."/>
            <person name="Ventura M."/>
        </authorList>
    </citation>
    <scope>NUCLEOTIDE SEQUENCE [LARGE SCALE GENOMIC DNA]</scope>
    <source>
        <strain evidence="2 3">6T3</strain>
    </source>
</reference>
<dbReference type="RefSeq" id="WP_219080990.1">
    <property type="nucleotide sequence ID" value="NZ_JAHBBD010000007.1"/>
</dbReference>
<evidence type="ECO:0008006" key="4">
    <source>
        <dbReference type="Google" id="ProtNLM"/>
    </source>
</evidence>
<dbReference type="Proteomes" id="UP000812844">
    <property type="component" value="Unassembled WGS sequence"/>
</dbReference>
<comment type="caution">
    <text evidence="2">The sequence shown here is derived from an EMBL/GenBank/DDBJ whole genome shotgun (WGS) entry which is preliminary data.</text>
</comment>
<evidence type="ECO:0000256" key="1">
    <source>
        <dbReference type="SAM" id="MobiDB-lite"/>
    </source>
</evidence>
<protein>
    <recommendedName>
        <fullName evidence="4">YbjN domain-containing protein</fullName>
    </recommendedName>
</protein>
<organism evidence="2 3">
    <name type="scientific">Bifidobacterium phasiani</name>
    <dbReference type="NCBI Taxonomy" id="2834431"/>
    <lineage>
        <taxon>Bacteria</taxon>
        <taxon>Bacillati</taxon>
        <taxon>Actinomycetota</taxon>
        <taxon>Actinomycetes</taxon>
        <taxon>Bifidobacteriales</taxon>
        <taxon>Bifidobacteriaceae</taxon>
        <taxon>Bifidobacterium</taxon>
    </lineage>
</organism>
<evidence type="ECO:0000313" key="2">
    <source>
        <dbReference type="EMBL" id="MBW3082624.1"/>
    </source>
</evidence>
<name>A0ABS6W805_9BIFI</name>